<gene>
    <name evidence="1" type="primary">PLEKHJ1</name>
</gene>
<organism evidence="1">
    <name type="scientific">Ovis aries</name>
    <name type="common">Sheep</name>
    <dbReference type="NCBI Taxonomy" id="9940"/>
    <lineage>
        <taxon>Eukaryota</taxon>
        <taxon>Metazoa</taxon>
        <taxon>Chordata</taxon>
        <taxon>Craniata</taxon>
        <taxon>Vertebrata</taxon>
        <taxon>Euteleostomi</taxon>
        <taxon>Mammalia</taxon>
        <taxon>Eutheria</taxon>
        <taxon>Laurasiatheria</taxon>
        <taxon>Artiodactyla</taxon>
        <taxon>Ruminantia</taxon>
        <taxon>Pecora</taxon>
        <taxon>Bovidae</taxon>
        <taxon>Caprinae</taxon>
        <taxon>Ovis</taxon>
    </lineage>
</organism>
<reference evidence="1" key="3">
    <citation type="submission" date="2025-09" db="UniProtKB">
        <authorList>
            <consortium name="Ensembl"/>
        </authorList>
    </citation>
    <scope>IDENTIFICATION</scope>
</reference>
<dbReference type="Ensembl" id="ENSOART00020059915.1">
    <property type="protein sequence ID" value="ENSOARP00020039569.1"/>
    <property type="gene ID" value="ENSOARG00020022506.2"/>
</dbReference>
<proteinExistence type="predicted"/>
<name>A0AC11D2T6_SHEEP</name>
<reference evidence="1" key="1">
    <citation type="submission" date="2020-11" db="EMBL/GenBank/DDBJ databases">
        <authorList>
            <person name="Davenport K.M."/>
            <person name="Bickhart D.M."/>
            <person name="Smith T.P.L."/>
            <person name="Murdoch B.M."/>
            <person name="Rosen B.D."/>
        </authorList>
    </citation>
    <scope>NUCLEOTIDE SEQUENCE [LARGE SCALE GENOMIC DNA]</scope>
    <source>
        <strain evidence="1">OAR_USU_Benz2616</strain>
    </source>
</reference>
<reference evidence="1" key="2">
    <citation type="submission" date="2025-08" db="UniProtKB">
        <authorList>
            <consortium name="Ensembl"/>
        </authorList>
    </citation>
    <scope>IDENTIFICATION</scope>
</reference>
<protein>
    <submittedName>
        <fullName evidence="1">Pleckstrin homology domain containing J1</fullName>
    </submittedName>
</protein>
<evidence type="ECO:0000313" key="1">
    <source>
        <dbReference type="Ensembl" id="ENSOARP00020039569.1"/>
    </source>
</evidence>
<sequence length="154" mass="17342">MRYNDKELQALSRQPAEMAAELGMRGPKKGSVVKRRLVKLVVNFLFYFRTDEAEASWRTQRGSTTSSAAVRSSVRSGWLRCVEPGGVLTEPRARRSLGQCGALGAHSAFLSSYEFMRRSLIFYRNEIQKMTGKDPLEQFGISEEARFQLSGLKA</sequence>
<accession>A0AC11D2T6</accession>